<name>A0AA37W5L8_9GAMM</name>
<evidence type="ECO:0000259" key="3">
    <source>
        <dbReference type="Pfam" id="PF13511"/>
    </source>
</evidence>
<feature type="chain" id="PRO_5041374702" description="DUF4124 domain-containing protein" evidence="2">
    <location>
        <begin position="26"/>
        <end position="145"/>
    </location>
</feature>
<dbReference type="InterPro" id="IPR025392">
    <property type="entry name" value="DUF4124"/>
</dbReference>
<feature type="compositionally biased region" description="Polar residues" evidence="1">
    <location>
        <begin position="52"/>
        <end position="70"/>
    </location>
</feature>
<keyword evidence="5" id="KW-1185">Reference proteome</keyword>
<organism evidence="4 5">
    <name type="scientific">Litoribrevibacter albus</name>
    <dbReference type="NCBI Taxonomy" id="1473156"/>
    <lineage>
        <taxon>Bacteria</taxon>
        <taxon>Pseudomonadati</taxon>
        <taxon>Pseudomonadota</taxon>
        <taxon>Gammaproteobacteria</taxon>
        <taxon>Oceanospirillales</taxon>
        <taxon>Oceanospirillaceae</taxon>
        <taxon>Litoribrevibacter</taxon>
    </lineage>
</organism>
<dbReference type="Pfam" id="PF13511">
    <property type="entry name" value="DUF4124"/>
    <property type="match status" value="1"/>
</dbReference>
<dbReference type="EMBL" id="BSNM01000006">
    <property type="protein sequence ID" value="GLQ30655.1"/>
    <property type="molecule type" value="Genomic_DNA"/>
</dbReference>
<reference evidence="4" key="2">
    <citation type="submission" date="2023-01" db="EMBL/GenBank/DDBJ databases">
        <title>Draft genome sequence of Litoribrevibacter albus strain NBRC 110071.</title>
        <authorList>
            <person name="Sun Q."/>
            <person name="Mori K."/>
        </authorList>
    </citation>
    <scope>NUCLEOTIDE SEQUENCE</scope>
    <source>
        <strain evidence="4">NBRC 110071</strain>
    </source>
</reference>
<gene>
    <name evidence="4" type="ORF">GCM10007876_11330</name>
</gene>
<keyword evidence="2" id="KW-0732">Signal</keyword>
<evidence type="ECO:0000256" key="1">
    <source>
        <dbReference type="SAM" id="MobiDB-lite"/>
    </source>
</evidence>
<evidence type="ECO:0000313" key="5">
    <source>
        <dbReference type="Proteomes" id="UP001161389"/>
    </source>
</evidence>
<reference evidence="4" key="1">
    <citation type="journal article" date="2014" name="Int. J. Syst. Evol. Microbiol.">
        <title>Complete genome sequence of Corynebacterium casei LMG S-19264T (=DSM 44701T), isolated from a smear-ripened cheese.</title>
        <authorList>
            <consortium name="US DOE Joint Genome Institute (JGI-PGF)"/>
            <person name="Walter F."/>
            <person name="Albersmeier A."/>
            <person name="Kalinowski J."/>
            <person name="Ruckert C."/>
        </authorList>
    </citation>
    <scope>NUCLEOTIDE SEQUENCE</scope>
    <source>
        <strain evidence="4">NBRC 110071</strain>
    </source>
</reference>
<proteinExistence type="predicted"/>
<evidence type="ECO:0000313" key="4">
    <source>
        <dbReference type="EMBL" id="GLQ30655.1"/>
    </source>
</evidence>
<feature type="region of interest" description="Disordered" evidence="1">
    <location>
        <begin position="38"/>
        <end position="85"/>
    </location>
</feature>
<protein>
    <recommendedName>
        <fullName evidence="3">DUF4124 domain-containing protein</fullName>
    </recommendedName>
</protein>
<feature type="signal peptide" evidence="2">
    <location>
        <begin position="1"/>
        <end position="25"/>
    </location>
</feature>
<feature type="domain" description="DUF4124" evidence="3">
    <location>
        <begin position="16"/>
        <end position="62"/>
    </location>
</feature>
<sequence length="145" mass="16115">MKSLKQLKFALIISGLTALTSFSVADTFYKWVDENGTTHYGSQPSGKHDSTTIHTSGKASGPNSRMAPSQKSEKQNPEAAGEGTVAYDAEEMAKYCNDIKKRHDLMVSKNQIKQRNKDGSVVMLTEEQRQQQISDLKKKMAENCK</sequence>
<dbReference type="AlphaFoldDB" id="A0AA37W5L8"/>
<evidence type="ECO:0000256" key="2">
    <source>
        <dbReference type="SAM" id="SignalP"/>
    </source>
</evidence>
<accession>A0AA37W5L8</accession>
<dbReference type="RefSeq" id="WP_284379809.1">
    <property type="nucleotide sequence ID" value="NZ_BSNM01000006.1"/>
</dbReference>
<comment type="caution">
    <text evidence="4">The sequence shown here is derived from an EMBL/GenBank/DDBJ whole genome shotgun (WGS) entry which is preliminary data.</text>
</comment>
<dbReference type="Proteomes" id="UP001161389">
    <property type="component" value="Unassembled WGS sequence"/>
</dbReference>